<dbReference type="Pfam" id="PF00542">
    <property type="entry name" value="Ribosomal_L12"/>
    <property type="match status" value="1"/>
</dbReference>
<sequence length="90" mass="10416">MEYTFIGAIVILGLIVLNKMAIIERQIKSQKFILDQILKQLEVNEHPINDEVRKLLKEQNDVKAIKMVREVLGLSLIEAKQYVDRIKIGD</sequence>
<dbReference type="AlphaFoldDB" id="A0A848CQK2"/>
<proteinExistence type="predicted"/>
<accession>A0A848CQK2</accession>
<dbReference type="EMBL" id="JABAGO010000009">
    <property type="protein sequence ID" value="NME97985.1"/>
    <property type="molecule type" value="Genomic_DNA"/>
</dbReference>
<dbReference type="GO" id="GO:0003735">
    <property type="term" value="F:structural constituent of ribosome"/>
    <property type="evidence" value="ECO:0007669"/>
    <property type="project" value="InterPro"/>
</dbReference>
<dbReference type="GO" id="GO:0006412">
    <property type="term" value="P:translation"/>
    <property type="evidence" value="ECO:0007669"/>
    <property type="project" value="InterPro"/>
</dbReference>
<evidence type="ECO:0000313" key="3">
    <source>
        <dbReference type="EMBL" id="NME97985.1"/>
    </source>
</evidence>
<organism evidence="3 4">
    <name type="scientific">Aneurinibacillus aneurinilyticus</name>
    <name type="common">Bacillus aneurinolyticus</name>
    <dbReference type="NCBI Taxonomy" id="1391"/>
    <lineage>
        <taxon>Bacteria</taxon>
        <taxon>Bacillati</taxon>
        <taxon>Bacillota</taxon>
        <taxon>Bacilli</taxon>
        <taxon>Bacillales</taxon>
        <taxon>Paenibacillaceae</taxon>
        <taxon>Aneurinibacillus group</taxon>
        <taxon>Aneurinibacillus</taxon>
    </lineage>
</organism>
<dbReference type="Gene3D" id="3.30.1390.10">
    <property type="match status" value="1"/>
</dbReference>
<keyword evidence="1" id="KW-0472">Membrane</keyword>
<reference evidence="3 4" key="1">
    <citation type="submission" date="2020-04" db="EMBL/GenBank/DDBJ databases">
        <authorList>
            <person name="Hitch T.C.A."/>
            <person name="Wylensek D."/>
            <person name="Clavel T."/>
        </authorList>
    </citation>
    <scope>NUCLEOTIDE SEQUENCE [LARGE SCALE GENOMIC DNA]</scope>
    <source>
        <strain evidence="3 4">WB01_D5_05</strain>
    </source>
</reference>
<evidence type="ECO:0000259" key="2">
    <source>
        <dbReference type="Pfam" id="PF00542"/>
    </source>
</evidence>
<dbReference type="RefSeq" id="WP_168974881.1">
    <property type="nucleotide sequence ID" value="NZ_CAMJCG010000083.1"/>
</dbReference>
<feature type="domain" description="Large ribosomal subunit protein bL12 C-terminal" evidence="2">
    <location>
        <begin position="59"/>
        <end position="85"/>
    </location>
</feature>
<dbReference type="InterPro" id="IPR014719">
    <property type="entry name" value="Ribosomal_bL12_C/ClpS-like"/>
</dbReference>
<name>A0A848CQK2_ANEAE</name>
<keyword evidence="1" id="KW-1133">Transmembrane helix</keyword>
<comment type="caution">
    <text evidence="3">The sequence shown here is derived from an EMBL/GenBank/DDBJ whole genome shotgun (WGS) entry which is preliminary data.</text>
</comment>
<protein>
    <recommendedName>
        <fullName evidence="2">Large ribosomal subunit protein bL12 C-terminal domain-containing protein</fullName>
    </recommendedName>
</protein>
<evidence type="ECO:0000313" key="4">
    <source>
        <dbReference type="Proteomes" id="UP000561326"/>
    </source>
</evidence>
<feature type="transmembrane region" description="Helical" evidence="1">
    <location>
        <begin position="6"/>
        <end position="23"/>
    </location>
</feature>
<gene>
    <name evidence="3" type="ORF">HF838_06900</name>
</gene>
<evidence type="ECO:0000256" key="1">
    <source>
        <dbReference type="SAM" id="Phobius"/>
    </source>
</evidence>
<dbReference type="InterPro" id="IPR013823">
    <property type="entry name" value="Ribosomal_bL12_C"/>
</dbReference>
<dbReference type="Proteomes" id="UP000561326">
    <property type="component" value="Unassembled WGS sequence"/>
</dbReference>
<keyword evidence="1" id="KW-0812">Transmembrane</keyword>